<reference evidence="2 3" key="1">
    <citation type="submission" date="2015-09" db="EMBL/GenBank/DDBJ databases">
        <title>Trachymyrmex zeteki WGS genome.</title>
        <authorList>
            <person name="Nygaard S."/>
            <person name="Hu H."/>
            <person name="Boomsma J."/>
            <person name="Zhang G."/>
        </authorList>
    </citation>
    <scope>NUCLEOTIDE SEQUENCE [LARGE SCALE GENOMIC DNA]</scope>
    <source>
        <strain evidence="2">Tzet28-1</strain>
        <tissue evidence="2">Whole body</tissue>
    </source>
</reference>
<feature type="non-terminal residue" evidence="2">
    <location>
        <position position="1"/>
    </location>
</feature>
<organism evidence="2 3">
    <name type="scientific">Mycetomoellerius zeteki</name>
    <dbReference type="NCBI Taxonomy" id="64791"/>
    <lineage>
        <taxon>Eukaryota</taxon>
        <taxon>Metazoa</taxon>
        <taxon>Ecdysozoa</taxon>
        <taxon>Arthropoda</taxon>
        <taxon>Hexapoda</taxon>
        <taxon>Insecta</taxon>
        <taxon>Pterygota</taxon>
        <taxon>Neoptera</taxon>
        <taxon>Endopterygota</taxon>
        <taxon>Hymenoptera</taxon>
        <taxon>Apocrita</taxon>
        <taxon>Aculeata</taxon>
        <taxon>Formicoidea</taxon>
        <taxon>Formicidae</taxon>
        <taxon>Myrmicinae</taxon>
        <taxon>Mycetomoellerius</taxon>
    </lineage>
</organism>
<keyword evidence="3" id="KW-1185">Reference proteome</keyword>
<gene>
    <name evidence="2" type="ORF">ALC60_02990</name>
</gene>
<evidence type="ECO:0000313" key="3">
    <source>
        <dbReference type="Proteomes" id="UP000075809"/>
    </source>
</evidence>
<feature type="compositionally biased region" description="Basic and acidic residues" evidence="1">
    <location>
        <begin position="95"/>
        <end position="104"/>
    </location>
</feature>
<evidence type="ECO:0000256" key="1">
    <source>
        <dbReference type="SAM" id="MobiDB-lite"/>
    </source>
</evidence>
<sequence>TREPSVCQCNCTSIIVRKFESVRWIHRKPKIHALENMIEEKSYIATWCQVCDKQVNIEERDTYRLLTHIRKYYPKNGDLRISSNRISSPVTPVDRSGKKNESKKVYATRGRYRCD</sequence>
<name>A0A151XC34_9HYME</name>
<accession>A0A151XC34</accession>
<feature type="region of interest" description="Disordered" evidence="1">
    <location>
        <begin position="83"/>
        <end position="109"/>
    </location>
</feature>
<proteinExistence type="predicted"/>
<dbReference type="AlphaFoldDB" id="A0A151XC34"/>
<dbReference type="EMBL" id="KQ982314">
    <property type="protein sequence ID" value="KYQ57941.1"/>
    <property type="molecule type" value="Genomic_DNA"/>
</dbReference>
<evidence type="ECO:0000313" key="2">
    <source>
        <dbReference type="EMBL" id="KYQ57941.1"/>
    </source>
</evidence>
<protein>
    <submittedName>
        <fullName evidence="2">Uncharacterized protein</fullName>
    </submittedName>
</protein>
<dbReference type="Proteomes" id="UP000075809">
    <property type="component" value="Unassembled WGS sequence"/>
</dbReference>